<name>A0A9P3YQU5_CLODI</name>
<dbReference type="RefSeq" id="WP_003429932.1">
    <property type="nucleotide sequence ID" value="NZ_AP025558.1"/>
</dbReference>
<dbReference type="Proteomes" id="UP000879542">
    <property type="component" value="Unassembled WGS sequence"/>
</dbReference>
<evidence type="ECO:0000313" key="1">
    <source>
        <dbReference type="EMBL" id="HBH2620329.1"/>
    </source>
</evidence>
<reference evidence="1" key="1">
    <citation type="journal article" date="2018" name="Genome Biol.">
        <title>SKESA: strategic k-mer extension for scrupulous assemblies.</title>
        <authorList>
            <person name="Souvorov A."/>
            <person name="Agarwala R."/>
            <person name="Lipman D.J."/>
        </authorList>
    </citation>
    <scope>NUCLEOTIDE SEQUENCE</scope>
    <source>
        <strain evidence="1">Clostridioides</strain>
    </source>
</reference>
<gene>
    <name evidence="1" type="ORF">KRQ00_002095</name>
</gene>
<evidence type="ECO:0000313" key="2">
    <source>
        <dbReference type="Proteomes" id="UP000879542"/>
    </source>
</evidence>
<comment type="caution">
    <text evidence="1">The sequence shown here is derived from an EMBL/GenBank/DDBJ whole genome shotgun (WGS) entry which is preliminary data.</text>
</comment>
<proteinExistence type="predicted"/>
<dbReference type="EMBL" id="DAEQIJ010000009">
    <property type="protein sequence ID" value="HBH2620329.1"/>
    <property type="molecule type" value="Genomic_DNA"/>
</dbReference>
<accession>A0A9P3YQU5</accession>
<reference evidence="1" key="2">
    <citation type="submission" date="2021-06" db="EMBL/GenBank/DDBJ databases">
        <authorList>
            <consortium name="NCBI Pathogen Detection Project"/>
        </authorList>
    </citation>
    <scope>NUCLEOTIDE SEQUENCE</scope>
    <source>
        <strain evidence="1">Clostridioides</strain>
    </source>
</reference>
<sequence>MDDDINMIAIRPEDIKVEFNRDFKEVDIKVREILDIEFRRFNYIVTV</sequence>
<protein>
    <submittedName>
        <fullName evidence="1">Uncharacterized protein</fullName>
    </submittedName>
</protein>
<organism evidence="1 2">
    <name type="scientific">Clostridioides difficile</name>
    <name type="common">Peptoclostridium difficile</name>
    <dbReference type="NCBI Taxonomy" id="1496"/>
    <lineage>
        <taxon>Bacteria</taxon>
        <taxon>Bacillati</taxon>
        <taxon>Bacillota</taxon>
        <taxon>Clostridia</taxon>
        <taxon>Peptostreptococcales</taxon>
        <taxon>Peptostreptococcaceae</taxon>
        <taxon>Clostridioides</taxon>
    </lineage>
</organism>
<dbReference type="AlphaFoldDB" id="A0A9P3YQU5"/>